<organism evidence="2">
    <name type="scientific">Corynebacterium glutamicum (strain R)</name>
    <dbReference type="NCBI Taxonomy" id="340322"/>
    <lineage>
        <taxon>Bacteria</taxon>
        <taxon>Bacillati</taxon>
        <taxon>Actinomycetota</taxon>
        <taxon>Actinomycetes</taxon>
        <taxon>Mycobacteriales</taxon>
        <taxon>Corynebacteriaceae</taxon>
        <taxon>Corynebacterium</taxon>
    </lineage>
</organism>
<gene>
    <name evidence="2" type="ordered locus">cgR_2253</name>
</gene>
<protein>
    <submittedName>
        <fullName evidence="2">Uncharacterized protein</fullName>
    </submittedName>
</protein>
<sequence length="120" mass="12663">MGGGVIKVVVALRTMRNPKSGLAFSAAALFCVVAVITRIAGSPSFIPIVAIIVAAIALFVGLNSRVGTKLVDQPVVFTQEQSDQLKELKSRDQEAAAIRQAQLWSRGSSSEAVAEAVRKL</sequence>
<reference evidence="2" key="1">
    <citation type="journal article" date="2007" name="Microbiology">
        <title>Comparative analysis of the Corynebacterium glutamicum group and complete genome sequence of strain R.</title>
        <authorList>
            <person name="Yukawa H."/>
            <person name="Omumasaba C.A."/>
            <person name="Nonaka H."/>
            <person name="Kos P."/>
            <person name="Okai N."/>
            <person name="Suzuki N."/>
            <person name="Suda M."/>
            <person name="Tsuge Y."/>
            <person name="Watanabe J."/>
            <person name="Ikeda Y."/>
            <person name="Vertes A.A."/>
            <person name="Inui M."/>
        </authorList>
    </citation>
    <scope>NUCLEOTIDE SEQUENCE</scope>
    <source>
        <strain evidence="2">R</strain>
    </source>
</reference>
<accession>A0AB72VCI8</accession>
<dbReference type="AlphaFoldDB" id="A0AB72VCI8"/>
<keyword evidence="1" id="KW-0812">Transmembrane</keyword>
<dbReference type="EMBL" id="AP009044">
    <property type="protein sequence ID" value="BAF55257.1"/>
    <property type="molecule type" value="Genomic_DNA"/>
</dbReference>
<feature type="transmembrane region" description="Helical" evidence="1">
    <location>
        <begin position="21"/>
        <end position="39"/>
    </location>
</feature>
<evidence type="ECO:0000256" key="1">
    <source>
        <dbReference type="SAM" id="Phobius"/>
    </source>
</evidence>
<dbReference type="KEGG" id="cgt:cgR_2253"/>
<name>A0AB72VCI8_CORGB</name>
<proteinExistence type="predicted"/>
<keyword evidence="1" id="KW-1133">Transmembrane helix</keyword>
<dbReference type="Proteomes" id="UP000006698">
    <property type="component" value="Chromosome"/>
</dbReference>
<evidence type="ECO:0000313" key="2">
    <source>
        <dbReference type="EMBL" id="BAF55257.1"/>
    </source>
</evidence>
<keyword evidence="1" id="KW-0472">Membrane</keyword>
<feature type="transmembrane region" description="Helical" evidence="1">
    <location>
        <begin position="45"/>
        <end position="62"/>
    </location>
</feature>